<keyword evidence="7 13" id="KW-0964">Secreted</keyword>
<evidence type="ECO:0000313" key="18">
    <source>
        <dbReference type="Ensembl" id="ENSGACP00000017950.2"/>
    </source>
</evidence>
<comment type="similarity">
    <text evidence="13">Belongs to the transferrin family.</text>
</comment>
<feature type="disulfide bond" evidence="16">
    <location>
        <begin position="115"/>
        <end position="146"/>
    </location>
</feature>
<evidence type="ECO:0000256" key="8">
    <source>
        <dbReference type="ARBA" id="ARBA00022723"/>
    </source>
</evidence>
<dbReference type="SUPFAM" id="SSF53850">
    <property type="entry name" value="Periplasmic binding protein-like II"/>
    <property type="match status" value="2"/>
</dbReference>
<keyword evidence="19" id="KW-1185">Reference proteome</keyword>
<dbReference type="InterPro" id="IPR018195">
    <property type="entry name" value="Transferrin_Fe_BS"/>
</dbReference>
<dbReference type="PANTHER" id="PTHR11485">
    <property type="entry name" value="TRANSFERRIN"/>
    <property type="match status" value="1"/>
</dbReference>
<feature type="disulfide bond" evidence="16">
    <location>
        <begin position="574"/>
        <end position="588"/>
    </location>
</feature>
<feature type="binding site" evidence="15">
    <location>
        <position position="669"/>
    </location>
    <ligand>
        <name>Fe(3+)</name>
        <dbReference type="ChEBI" id="CHEBI:29034"/>
        <label>1</label>
    </ligand>
</feature>
<feature type="disulfide bond" evidence="16">
    <location>
        <begin position="125"/>
        <end position="137"/>
    </location>
</feature>
<feature type="disulfide bond" evidence="16">
    <location>
        <begin position="259"/>
        <end position="272"/>
    </location>
</feature>
<keyword evidence="12 16" id="KW-1015">Disulfide bond</keyword>
<dbReference type="GO" id="GO:0006826">
    <property type="term" value="P:iron ion transport"/>
    <property type="evidence" value="ECO:0007669"/>
    <property type="project" value="UniProtKB-KW"/>
</dbReference>
<evidence type="ECO:0000256" key="2">
    <source>
        <dbReference type="ARBA" id="ARBA00004613"/>
    </source>
</evidence>
<dbReference type="Ensembl" id="ENSGACT00000017985.2">
    <property type="protein sequence ID" value="ENSGACP00000017950.2"/>
    <property type="gene ID" value="ENSGACG00000013533.2"/>
</dbReference>
<evidence type="ECO:0000313" key="19">
    <source>
        <dbReference type="Proteomes" id="UP000007635"/>
    </source>
</evidence>
<feature type="binding site" evidence="14">
    <location>
        <position position="542"/>
    </location>
    <ligand>
        <name>hydrogencarbonate</name>
        <dbReference type="ChEBI" id="CHEBI:17544"/>
        <label>1</label>
    </ligand>
</feature>
<dbReference type="Gene3D" id="3.40.190.10">
    <property type="entry name" value="Periplasmic binding protein-like II"/>
    <property type="match status" value="4"/>
</dbReference>
<evidence type="ECO:0000256" key="3">
    <source>
        <dbReference type="ARBA" id="ARBA00011245"/>
    </source>
</evidence>
<keyword evidence="10 13" id="KW-0408">Iron</keyword>
<dbReference type="GO" id="GO:0005769">
    <property type="term" value="C:early endosome"/>
    <property type="evidence" value="ECO:0007669"/>
    <property type="project" value="TreeGrafter"/>
</dbReference>
<evidence type="ECO:0000256" key="14">
    <source>
        <dbReference type="PIRSR" id="PIRSR002549-2"/>
    </source>
</evidence>
<comment type="subcellular location">
    <subcellularLocation>
        <location evidence="2 13">Secreted</location>
    </subcellularLocation>
</comment>
<dbReference type="GO" id="GO:0046872">
    <property type="term" value="F:metal ion binding"/>
    <property type="evidence" value="ECO:0007669"/>
    <property type="project" value="UniProtKB-KW"/>
</dbReference>
<feature type="disulfide bond" evidence="16">
    <location>
        <begin position="214"/>
        <end position="293"/>
    </location>
</feature>
<dbReference type="Proteomes" id="UP000007635">
    <property type="component" value="Chromosome III"/>
</dbReference>
<feature type="disulfide bond" evidence="16">
    <location>
        <begin position="492"/>
        <end position="759"/>
    </location>
</feature>
<evidence type="ECO:0000256" key="10">
    <source>
        <dbReference type="ARBA" id="ARBA00023004"/>
    </source>
</evidence>
<evidence type="ECO:0000256" key="7">
    <source>
        <dbReference type="ARBA" id="ARBA00022525"/>
    </source>
</evidence>
<evidence type="ECO:0000256" key="11">
    <source>
        <dbReference type="ARBA" id="ARBA00023065"/>
    </source>
</evidence>
<dbReference type="GO" id="GO:0055037">
    <property type="term" value="C:recycling endosome"/>
    <property type="evidence" value="ECO:0007669"/>
    <property type="project" value="TreeGrafter"/>
</dbReference>
<reference evidence="18 19" key="1">
    <citation type="journal article" date="2021" name="G3 (Bethesda)">
        <title>Improved contiguity of the threespine stickleback genome using long-read sequencing.</title>
        <authorList>
            <person name="Nath S."/>
            <person name="Shaw D.E."/>
            <person name="White M.A."/>
        </authorList>
    </citation>
    <scope>NUCLEOTIDE SEQUENCE [LARGE SCALE GENOMIC DNA]</scope>
    <source>
        <strain evidence="18 19">Lake Benthic</strain>
    </source>
</reference>
<dbReference type="GO" id="GO:0005615">
    <property type="term" value="C:extracellular space"/>
    <property type="evidence" value="ECO:0007669"/>
    <property type="project" value="InterPro"/>
</dbReference>
<feature type="binding site" evidence="14">
    <location>
        <position position="548"/>
    </location>
    <ligand>
        <name>hydrogencarbonate</name>
        <dbReference type="ChEBI" id="CHEBI:17544"/>
        <label>1</label>
    </ligand>
</feature>
<sequence>MWFQREVCVHYYHCVDTLDIQPNLSVSCTGALKYTRAHTIRKPDFPPPSPPLLSPSLPTTPAQPLVCYKSHSCLPDSHPSDPETPTNNMQTLILAALLGCLASVFAAPTDKVKWCVTSDREHEKCRALVVKAPAFSCVKRENVLSCIIAIKAGEADAITLDGGDIYTAGQINYNLHPIIAEDYGTTADTCYYAVAVVKKGTAFGIRDLQGKKSCHTGLGKSAGWNIPIGTLVSMGLIQWGGIEDKPLEEAVSTYFSSSCVPGATRKSLCQLCSGDCSKTHNERYYDYAGAFQCLKDGAGDVAFVKHLTVPESEKDNYELLCKDNTRAPIDSYKSCYLGRAPAHAVVSRNDPQLAELIWNSLDSVQKHPENFNLFSSEAFAPAKNLMFKDSTEKLVKLPANMDTFLYLGAGYMSSIRSLTKETTAAASSAIKWCAVGHAETSKCDSWSINILNVATIICQNAPTVEECLTKIMRKEADAMAVDGGQVYTAGKCGLVPAMVEQYSEEKCATAGAQASSYYAVAVVKKGSGLTWDKLMGTRSCHTGVGRTAGWNIPMGQIHKQTGDCDFTKFFSSGCAPGAEPSSPFCTQCIGSGEAVGDESKCKASSEERYYGYAGALKCLADDAGDVAFIKHTTILEFEHKNEYELICPGKGPMAVEDYASCHLAIVPAHAVVTRPEIRNDVVRILLAEQTRLGSSNTDGPFNMFKSDSGKNLLFKDATKCLQEVEVGTSYETFLGAEYMDAMNSLRQCTANTPDLEKSCTFHSCQENN</sequence>
<evidence type="ECO:0000256" key="5">
    <source>
        <dbReference type="ARBA" id="ARBA00022448"/>
    </source>
</evidence>
<keyword evidence="11 13" id="KW-0406">Ion transport</keyword>
<feature type="binding site" evidence="15">
    <location>
        <position position="161"/>
    </location>
    <ligand>
        <name>Fe(3+)</name>
        <dbReference type="ChEBI" id="CHEBI:29034"/>
        <label>1</label>
    </ligand>
</feature>
<feature type="binding site" evidence="14">
    <location>
        <position position="216"/>
    </location>
    <ligand>
        <name>hydrogencarbonate</name>
        <dbReference type="ChEBI" id="CHEBI:17544"/>
        <label>1</label>
    </ligand>
</feature>
<feature type="binding site" evidence="14">
    <location>
        <position position="220"/>
    </location>
    <ligand>
        <name>hydrogencarbonate</name>
        <dbReference type="ChEBI" id="CHEBI:17544"/>
        <label>1</label>
    </ligand>
</feature>
<feature type="disulfide bond" evidence="16">
    <location>
        <begin position="585"/>
        <end position="601"/>
    </location>
</feature>
<dbReference type="GO" id="GO:0019731">
    <property type="term" value="P:antibacterial humoral response"/>
    <property type="evidence" value="ECO:0007669"/>
    <property type="project" value="TreeGrafter"/>
</dbReference>
<dbReference type="GO" id="GO:0042541">
    <property type="term" value="P:hemoglobin biosynthetic process"/>
    <property type="evidence" value="ECO:0007669"/>
    <property type="project" value="Ensembl"/>
</dbReference>
<dbReference type="InterPro" id="IPR001156">
    <property type="entry name" value="Transferrin-like_dom"/>
</dbReference>
<feature type="binding site" evidence="15">
    <location>
        <position position="517"/>
    </location>
    <ligand>
        <name>Fe(3+)</name>
        <dbReference type="ChEBI" id="CHEBI:29034"/>
        <label>1</label>
    </ligand>
</feature>
<dbReference type="FunFam" id="3.40.190.10:FF:000095">
    <property type="entry name" value="Lactotransferrin"/>
    <property type="match status" value="2"/>
</dbReference>
<feature type="binding site" evidence="15">
    <location>
        <position position="482"/>
    </location>
    <ligand>
        <name>Fe(3+)</name>
        <dbReference type="ChEBI" id="CHEBI:29034"/>
        <label>1</label>
    </ligand>
</feature>
<dbReference type="Bgee" id="ENSGACG00000013533">
    <property type="expression patterns" value="Expressed in liver and 7 other cell types or tissues"/>
</dbReference>
<keyword evidence="8 13" id="KW-0479">Metal-binding</keyword>
<evidence type="ECO:0000256" key="15">
    <source>
        <dbReference type="PIRSR" id="PIRSR002549-3"/>
    </source>
</evidence>
<evidence type="ECO:0000256" key="12">
    <source>
        <dbReference type="ARBA" id="ARBA00023157"/>
    </source>
</evidence>
<evidence type="ECO:0000256" key="13">
    <source>
        <dbReference type="PIRNR" id="PIRNR002549"/>
    </source>
</evidence>
<dbReference type="InterPro" id="IPR016357">
    <property type="entry name" value="Transferrin"/>
</dbReference>
<dbReference type="GeneTree" id="ENSGT00940000156055"/>
<feature type="disulfide bond" evidence="16">
    <location>
        <begin position="564"/>
        <end position="748"/>
    </location>
</feature>
<dbReference type="PROSITE" id="PS00205">
    <property type="entry name" value="TRANSFERRIN_LIKE_1"/>
    <property type="match status" value="2"/>
</dbReference>
<proteinExistence type="inferred from homology"/>
<dbReference type="PROSITE" id="PS51408">
    <property type="entry name" value="TRANSFERRIN_LIKE_4"/>
    <property type="match status" value="2"/>
</dbReference>
<dbReference type="PROSITE" id="PS00206">
    <property type="entry name" value="TRANSFERRIN_LIKE_2"/>
    <property type="match status" value="2"/>
</dbReference>
<accession>G3PK20</accession>
<feature type="binding site" evidence="14">
    <location>
        <position position="549"/>
    </location>
    <ligand>
        <name>hydrogencarbonate</name>
        <dbReference type="ChEBI" id="CHEBI:17544"/>
        <label>1</label>
    </ligand>
</feature>
<reference evidence="18" key="2">
    <citation type="submission" date="2025-08" db="UniProtKB">
        <authorList>
            <consortium name="Ensembl"/>
        </authorList>
    </citation>
    <scope>IDENTIFICATION</scope>
</reference>
<feature type="disulfide bond" evidence="16">
    <location>
        <begin position="443"/>
        <end position="458"/>
    </location>
</feature>
<feature type="binding site" evidence="14">
    <location>
        <position position="546"/>
    </location>
    <ligand>
        <name>hydrogencarbonate</name>
        <dbReference type="ChEBI" id="CHEBI:17544"/>
        <label>1</label>
    </ligand>
</feature>
<dbReference type="GO" id="GO:0005886">
    <property type="term" value="C:plasma membrane"/>
    <property type="evidence" value="ECO:0007669"/>
    <property type="project" value="TreeGrafter"/>
</dbReference>
<dbReference type="PIRSF" id="PIRSF002549">
    <property type="entry name" value="Transferrin"/>
    <property type="match status" value="1"/>
</dbReference>
<feature type="binding site" evidence="15">
    <location>
        <position position="612"/>
    </location>
    <ligand>
        <name>Fe(3+)</name>
        <dbReference type="ChEBI" id="CHEBI:29034"/>
        <label>2</label>
    </ligand>
</feature>
<feature type="binding site" evidence="14">
    <location>
        <position position="223"/>
    </location>
    <ligand>
        <name>hydrogencarbonate</name>
        <dbReference type="ChEBI" id="CHEBI:17544"/>
        <label>1</label>
    </ligand>
</feature>
<evidence type="ECO:0000256" key="9">
    <source>
        <dbReference type="ARBA" id="ARBA00022737"/>
    </source>
</evidence>
<feature type="disulfide bond" evidence="16">
    <location>
        <begin position="433"/>
        <end position="467"/>
    </location>
</feature>
<feature type="domain" description="Transferrin-like" evidence="17">
    <location>
        <begin position="112"/>
        <end position="420"/>
    </location>
</feature>
<evidence type="ECO:0000256" key="6">
    <source>
        <dbReference type="ARBA" id="ARBA00022496"/>
    </source>
</evidence>
<feature type="domain" description="Transferrin-like" evidence="17">
    <location>
        <begin position="430"/>
        <end position="747"/>
    </location>
</feature>
<protein>
    <recommendedName>
        <fullName evidence="4 13">Serotransferrin</fullName>
    </recommendedName>
</protein>
<feature type="disulfide bond" evidence="16">
    <location>
        <begin position="321"/>
        <end position="335"/>
    </location>
</feature>
<feature type="binding site" evidence="15">
    <location>
        <position position="287"/>
    </location>
    <ligand>
        <name>Fe(3+)</name>
        <dbReference type="ChEBI" id="CHEBI:29034"/>
        <label>1</label>
    </ligand>
</feature>
<evidence type="ECO:0000259" key="17">
    <source>
        <dbReference type="PROSITE" id="PS51408"/>
    </source>
</evidence>
<comment type="subunit">
    <text evidence="3 13">Monomer.</text>
</comment>
<dbReference type="PRINTS" id="PR00422">
    <property type="entry name" value="TRANSFERRIN"/>
</dbReference>
<comment type="function">
    <text evidence="1">Transferrins are iron binding transport proteins which can bind two Fe(3+) ions in association with the binding of an anion, usually bicarbonate.</text>
</comment>
<dbReference type="PANTHER" id="PTHR11485:SF31">
    <property type="entry name" value="SEROTRANSFERRIN"/>
    <property type="match status" value="1"/>
</dbReference>
<feature type="binding site" evidence="15">
    <location>
        <position position="191"/>
    </location>
    <ligand>
        <name>Fe(3+)</name>
        <dbReference type="ChEBI" id="CHEBI:29034"/>
        <label>1</label>
    </ligand>
</feature>
<feature type="disulfide bond" evidence="16">
    <location>
        <begin position="647"/>
        <end position="661"/>
    </location>
</feature>
<keyword evidence="5 13" id="KW-0813">Transport</keyword>
<feature type="binding site" evidence="15">
    <location>
        <position position="343"/>
    </location>
    <ligand>
        <name>Fe(3+)</name>
        <dbReference type="ChEBI" id="CHEBI:29034"/>
        <label>1</label>
    </ligand>
</feature>
<dbReference type="Pfam" id="PF00405">
    <property type="entry name" value="Transferrin"/>
    <property type="match status" value="2"/>
</dbReference>
<dbReference type="SMART" id="SM00094">
    <property type="entry name" value="TR_FER"/>
    <property type="match status" value="2"/>
</dbReference>
<evidence type="ECO:0000256" key="1">
    <source>
        <dbReference type="ARBA" id="ARBA00002831"/>
    </source>
</evidence>
<feature type="disulfide bond" evidence="16">
    <location>
        <begin position="269"/>
        <end position="276"/>
    </location>
</feature>
<organism evidence="18 19">
    <name type="scientific">Gasterosteus aculeatus aculeatus</name>
    <name type="common">three-spined stickleback</name>
    <dbReference type="NCBI Taxonomy" id="481459"/>
    <lineage>
        <taxon>Eukaryota</taxon>
        <taxon>Metazoa</taxon>
        <taxon>Chordata</taxon>
        <taxon>Craniata</taxon>
        <taxon>Vertebrata</taxon>
        <taxon>Euteleostomi</taxon>
        <taxon>Actinopterygii</taxon>
        <taxon>Neopterygii</taxon>
        <taxon>Teleostei</taxon>
        <taxon>Neoteleostei</taxon>
        <taxon>Acanthomorphata</taxon>
        <taxon>Eupercaria</taxon>
        <taxon>Perciformes</taxon>
        <taxon>Cottioidei</taxon>
        <taxon>Gasterosteales</taxon>
        <taxon>Gasterosteidae</taxon>
        <taxon>Gasterosteus</taxon>
    </lineage>
</organism>
<evidence type="ECO:0000256" key="4">
    <source>
        <dbReference type="ARBA" id="ARBA00016768"/>
    </source>
</evidence>
<comment type="function">
    <text evidence="13">Transferrins are iron binding transport proteins which bind Fe(3+) ion in association with the binding of an anion, usually bicarbonate.</text>
</comment>
<feature type="disulfide bond" evidence="16">
    <location>
        <begin position="540"/>
        <end position="618"/>
    </location>
</feature>
<feature type="binding site" evidence="14">
    <location>
        <position position="222"/>
    </location>
    <ligand>
        <name>hydrogencarbonate</name>
        <dbReference type="ChEBI" id="CHEBI:17544"/>
        <label>1</label>
    </ligand>
</feature>
<evidence type="ECO:0000256" key="16">
    <source>
        <dbReference type="PIRSR" id="PIRSR002549-4"/>
    </source>
</evidence>
<dbReference type="AlphaFoldDB" id="G3PK20"/>
<keyword evidence="9" id="KW-0677">Repeat</keyword>
<name>G3PK20_GASAC</name>
<reference evidence="18" key="3">
    <citation type="submission" date="2025-09" db="UniProtKB">
        <authorList>
            <consortium name="Ensembl"/>
        </authorList>
    </citation>
    <scope>IDENTIFICATION</scope>
</reference>
<keyword evidence="6 13" id="KW-0410">Iron transport</keyword>